<evidence type="ECO:0000313" key="2">
    <source>
        <dbReference type="Proteomes" id="UP000256561"/>
    </source>
</evidence>
<dbReference type="Proteomes" id="UP000256561">
    <property type="component" value="Unassembled WGS sequence"/>
</dbReference>
<evidence type="ECO:0000313" key="1">
    <source>
        <dbReference type="EMBL" id="RDV24458.1"/>
    </source>
</evidence>
<sequence>MTSISHPLLAVSPQNRAQQTVEMIASGAQIWILTDNDGCVMLTSEDEDGVPVWPDEALARLWATDDWADCQPMAISLDKWMSKWTPGLMQDALVIMVCPVPGEEGEVMAPEDFAAALQKA</sequence>
<proteinExistence type="predicted"/>
<comment type="caution">
    <text evidence="1">The sequence shown here is derived from an EMBL/GenBank/DDBJ whole genome shotgun (WGS) entry which is preliminary data.</text>
</comment>
<dbReference type="EMBL" id="QRHA01000010">
    <property type="protein sequence ID" value="RDV24458.1"/>
    <property type="molecule type" value="Genomic_DNA"/>
</dbReference>
<protein>
    <submittedName>
        <fullName evidence="1">DUF2750 domain-containing protein</fullName>
    </submittedName>
</protein>
<dbReference type="Pfam" id="PF11042">
    <property type="entry name" value="DUF2750"/>
    <property type="match status" value="1"/>
</dbReference>
<dbReference type="OrthoDB" id="2936081at2"/>
<dbReference type="AlphaFoldDB" id="A0A3D8M4C0"/>
<accession>A0A3D8M4C0</accession>
<organism evidence="1 2">
    <name type="scientific">Alteromonas aestuariivivens</name>
    <dbReference type="NCBI Taxonomy" id="1938339"/>
    <lineage>
        <taxon>Bacteria</taxon>
        <taxon>Pseudomonadati</taxon>
        <taxon>Pseudomonadota</taxon>
        <taxon>Gammaproteobacteria</taxon>
        <taxon>Alteromonadales</taxon>
        <taxon>Alteromonadaceae</taxon>
        <taxon>Alteromonas/Salinimonas group</taxon>
        <taxon>Alteromonas</taxon>
    </lineage>
</organism>
<gene>
    <name evidence="1" type="ORF">DXV75_13610</name>
</gene>
<reference evidence="2" key="1">
    <citation type="submission" date="2018-08" db="EMBL/GenBank/DDBJ databases">
        <authorList>
            <person name="Zhang J."/>
            <person name="Du Z.-J."/>
        </authorList>
    </citation>
    <scope>NUCLEOTIDE SEQUENCE [LARGE SCALE GENOMIC DNA]</scope>
    <source>
        <strain evidence="2">KCTC 52655</strain>
    </source>
</reference>
<dbReference type="InterPro" id="IPR021284">
    <property type="entry name" value="DUF2750"/>
</dbReference>
<name>A0A3D8M4C0_9ALTE</name>
<keyword evidence="2" id="KW-1185">Reference proteome</keyword>
<dbReference type="RefSeq" id="WP_115593980.1">
    <property type="nucleotide sequence ID" value="NZ_QRHA01000010.1"/>
</dbReference>